<keyword evidence="4" id="KW-0804">Transcription</keyword>
<organism evidence="6 7">
    <name type="scientific">Ruthenibacterium lactatiformans</name>
    <dbReference type="NCBI Taxonomy" id="1550024"/>
    <lineage>
        <taxon>Bacteria</taxon>
        <taxon>Bacillati</taxon>
        <taxon>Bacillota</taxon>
        <taxon>Clostridia</taxon>
        <taxon>Eubacteriales</taxon>
        <taxon>Oscillospiraceae</taxon>
        <taxon>Ruthenibacterium</taxon>
    </lineage>
</organism>
<gene>
    <name evidence="6" type="ORF">GMD59_16135</name>
</gene>
<evidence type="ECO:0000256" key="1">
    <source>
        <dbReference type="ARBA" id="ARBA00022491"/>
    </source>
</evidence>
<evidence type="ECO:0000256" key="2">
    <source>
        <dbReference type="ARBA" id="ARBA00023015"/>
    </source>
</evidence>
<dbReference type="AlphaFoldDB" id="A0A6L6LVP1"/>
<dbReference type="InterPro" id="IPR010982">
    <property type="entry name" value="Lambda_DNA-bd_dom_sf"/>
</dbReference>
<dbReference type="Proteomes" id="UP000472755">
    <property type="component" value="Unassembled WGS sequence"/>
</dbReference>
<evidence type="ECO:0000313" key="7">
    <source>
        <dbReference type="Proteomes" id="UP000472755"/>
    </source>
</evidence>
<dbReference type="Pfam" id="PF13377">
    <property type="entry name" value="Peripla_BP_3"/>
    <property type="match status" value="1"/>
</dbReference>
<dbReference type="InterPro" id="IPR028082">
    <property type="entry name" value="Peripla_BP_I"/>
</dbReference>
<keyword evidence="2" id="KW-0805">Transcription regulation</keyword>
<name>A0A6L6LVP1_9FIRM</name>
<protein>
    <submittedName>
        <fullName evidence="6">LacI family DNA-binding transcriptional regulator</fullName>
    </submittedName>
</protein>
<dbReference type="GO" id="GO:0000976">
    <property type="term" value="F:transcription cis-regulatory region binding"/>
    <property type="evidence" value="ECO:0007669"/>
    <property type="project" value="TreeGrafter"/>
</dbReference>
<dbReference type="SUPFAM" id="SSF53822">
    <property type="entry name" value="Periplasmic binding protein-like I"/>
    <property type="match status" value="1"/>
</dbReference>
<dbReference type="Pfam" id="PF00356">
    <property type="entry name" value="LacI"/>
    <property type="match status" value="1"/>
</dbReference>
<dbReference type="Gene3D" id="3.40.50.2300">
    <property type="match status" value="2"/>
</dbReference>
<dbReference type="PROSITE" id="PS50932">
    <property type="entry name" value="HTH_LACI_2"/>
    <property type="match status" value="1"/>
</dbReference>
<reference evidence="6 7" key="1">
    <citation type="journal article" date="2019" name="Nat. Med.">
        <title>A library of human gut bacterial isolates paired with longitudinal multiomics data enables mechanistic microbiome research.</title>
        <authorList>
            <person name="Poyet M."/>
            <person name="Groussin M."/>
            <person name="Gibbons S.M."/>
            <person name="Avila-Pacheco J."/>
            <person name="Jiang X."/>
            <person name="Kearney S.M."/>
            <person name="Perrotta A.R."/>
            <person name="Berdy B."/>
            <person name="Zhao S."/>
            <person name="Lieberman T.D."/>
            <person name="Swanson P.K."/>
            <person name="Smith M."/>
            <person name="Roesemann S."/>
            <person name="Alexander J.E."/>
            <person name="Rich S.A."/>
            <person name="Livny J."/>
            <person name="Vlamakis H."/>
            <person name="Clish C."/>
            <person name="Bullock K."/>
            <person name="Deik A."/>
            <person name="Scott J."/>
            <person name="Pierce K.A."/>
            <person name="Xavier R.J."/>
            <person name="Alm E.J."/>
        </authorList>
    </citation>
    <scope>NUCLEOTIDE SEQUENCE [LARGE SCALE GENOMIC DNA]</scope>
    <source>
        <strain evidence="6 7">BIOML-A4</strain>
    </source>
</reference>
<comment type="caution">
    <text evidence="6">The sequence shown here is derived from an EMBL/GenBank/DDBJ whole genome shotgun (WGS) entry which is preliminary data.</text>
</comment>
<dbReference type="SMART" id="SM00354">
    <property type="entry name" value="HTH_LACI"/>
    <property type="match status" value="1"/>
</dbReference>
<dbReference type="RefSeq" id="WP_341473171.1">
    <property type="nucleotide sequence ID" value="NZ_WMZN01000039.1"/>
</dbReference>
<dbReference type="PANTHER" id="PTHR30146:SF95">
    <property type="entry name" value="RIBOSE OPERON REPRESSOR"/>
    <property type="match status" value="1"/>
</dbReference>
<keyword evidence="3 6" id="KW-0238">DNA-binding</keyword>
<dbReference type="GO" id="GO:0003700">
    <property type="term" value="F:DNA-binding transcription factor activity"/>
    <property type="evidence" value="ECO:0007669"/>
    <property type="project" value="TreeGrafter"/>
</dbReference>
<dbReference type="CDD" id="cd01392">
    <property type="entry name" value="HTH_LacI"/>
    <property type="match status" value="1"/>
</dbReference>
<keyword evidence="1" id="KW-0678">Repressor</keyword>
<feature type="domain" description="HTH lacI-type" evidence="5">
    <location>
        <begin position="8"/>
        <end position="62"/>
    </location>
</feature>
<dbReference type="InterPro" id="IPR046335">
    <property type="entry name" value="LacI/GalR-like_sensor"/>
</dbReference>
<evidence type="ECO:0000256" key="3">
    <source>
        <dbReference type="ARBA" id="ARBA00023125"/>
    </source>
</evidence>
<dbReference type="InterPro" id="IPR000843">
    <property type="entry name" value="HTH_LacI"/>
</dbReference>
<dbReference type="EMBL" id="WMZU01000037">
    <property type="protein sequence ID" value="MTS28800.1"/>
    <property type="molecule type" value="Genomic_DNA"/>
</dbReference>
<evidence type="ECO:0000259" key="5">
    <source>
        <dbReference type="PROSITE" id="PS50932"/>
    </source>
</evidence>
<dbReference type="Gene3D" id="1.10.260.40">
    <property type="entry name" value="lambda repressor-like DNA-binding domains"/>
    <property type="match status" value="1"/>
</dbReference>
<proteinExistence type="predicted"/>
<dbReference type="PANTHER" id="PTHR30146">
    <property type="entry name" value="LACI-RELATED TRANSCRIPTIONAL REPRESSOR"/>
    <property type="match status" value="1"/>
</dbReference>
<evidence type="ECO:0000256" key="4">
    <source>
        <dbReference type="ARBA" id="ARBA00023163"/>
    </source>
</evidence>
<sequence length="336" mass="37826">MKQNKSAPTRRDVAERAGVSVTIVSYVLNNNRYVAKEKRDRVLQAVKELHYRPNTVARALKGKKSNHILFIADNISNEHFGKIVEEMDRIAYDKGYLISLLADRNDAEFVSQVISRQVDGIIISSASFDEEYVQQLIDSGVPVVLLMSREYAGIDSRAGRIDTGLYEGMRECVEFLVRKGRRNLLYIDRISKHGRFSTMEDLRYRAFCEQMRESGLELTNESIVTGCSTEQELFDLVCRKIKSGMPVDGIVGRNDNMACVAMRAALACGRRIPQDISVIGFDNSRMSAYVTPALTSMEIDRATVAAAIINMLDAMIRGEDAGEQYVRTRLVEREST</sequence>
<accession>A0A6L6LVP1</accession>
<dbReference type="CDD" id="cd06267">
    <property type="entry name" value="PBP1_LacI_sugar_binding-like"/>
    <property type="match status" value="1"/>
</dbReference>
<dbReference type="SUPFAM" id="SSF47413">
    <property type="entry name" value="lambda repressor-like DNA-binding domains"/>
    <property type="match status" value="1"/>
</dbReference>
<evidence type="ECO:0000313" key="6">
    <source>
        <dbReference type="EMBL" id="MTS28800.1"/>
    </source>
</evidence>